<gene>
    <name evidence="2" type="ORF">bsdtw1_02623</name>
</gene>
<name>A0A6V8SHR6_9CLOT</name>
<evidence type="ECO:0000256" key="1">
    <source>
        <dbReference type="SAM" id="Phobius"/>
    </source>
</evidence>
<evidence type="ECO:0000313" key="2">
    <source>
        <dbReference type="EMBL" id="GFP76520.1"/>
    </source>
</evidence>
<feature type="transmembrane region" description="Helical" evidence="1">
    <location>
        <begin position="166"/>
        <end position="186"/>
    </location>
</feature>
<accession>A0A6V8SHR6</accession>
<dbReference type="EMBL" id="BLZR01000001">
    <property type="protein sequence ID" value="GFP76520.1"/>
    <property type="molecule type" value="Genomic_DNA"/>
</dbReference>
<keyword evidence="1" id="KW-0472">Membrane</keyword>
<dbReference type="Pfam" id="PF04657">
    <property type="entry name" value="DMT_YdcZ"/>
    <property type="match status" value="2"/>
</dbReference>
<dbReference type="Proteomes" id="UP000580568">
    <property type="component" value="Unassembled WGS sequence"/>
</dbReference>
<dbReference type="RefSeq" id="WP_183277943.1">
    <property type="nucleotide sequence ID" value="NZ_BLZR01000001.1"/>
</dbReference>
<sequence>MFTAALAIVIGVGLANQTAINSYLRKFVGSPFLASMISFVIGTIFLTAATLISGSSLTVALHLFATEPYWLWLGGVCGVIALTSNILLFSKLGSVQTTVMPILGMSVMGMLIDNFGWFNSIKHSFGFNRIIGIVLVLLGVFLSVAVNSFSANSDNVSGKEKKKFELLIWQIIGILVGFLMAIQSAINGQLGRVVHSSFHAAFISFFVGSSLLIVIVGLKERSYSNVINPITQGAPWWVWVGGSIGALYILINVYLVGQIGTGQTVVLALFGQIAGSLLIQQFGLLNSVKNKITPIQIVGLFLMLTGVVLIKIF</sequence>
<protein>
    <recommendedName>
        <fullName evidence="4">Transporter family-2 protein</fullName>
    </recommendedName>
</protein>
<proteinExistence type="predicted"/>
<evidence type="ECO:0008006" key="4">
    <source>
        <dbReference type="Google" id="ProtNLM"/>
    </source>
</evidence>
<feature type="transmembrane region" description="Helical" evidence="1">
    <location>
        <begin position="31"/>
        <end position="57"/>
    </location>
</feature>
<dbReference type="PANTHER" id="PTHR34821">
    <property type="entry name" value="INNER MEMBRANE PROTEIN YDCZ"/>
    <property type="match status" value="1"/>
</dbReference>
<keyword evidence="1" id="KW-0812">Transmembrane</keyword>
<feature type="transmembrane region" description="Helical" evidence="1">
    <location>
        <begin position="236"/>
        <end position="257"/>
    </location>
</feature>
<comment type="caution">
    <text evidence="2">The sequence shown here is derived from an EMBL/GenBank/DDBJ whole genome shotgun (WGS) entry which is preliminary data.</text>
</comment>
<dbReference type="InterPro" id="IPR006750">
    <property type="entry name" value="YdcZ"/>
</dbReference>
<keyword evidence="3" id="KW-1185">Reference proteome</keyword>
<feature type="transmembrane region" description="Helical" evidence="1">
    <location>
        <begin position="295"/>
        <end position="312"/>
    </location>
</feature>
<organism evidence="2 3">
    <name type="scientific">Clostridium fungisolvens</name>
    <dbReference type="NCBI Taxonomy" id="1604897"/>
    <lineage>
        <taxon>Bacteria</taxon>
        <taxon>Bacillati</taxon>
        <taxon>Bacillota</taxon>
        <taxon>Clostridia</taxon>
        <taxon>Eubacteriales</taxon>
        <taxon>Clostridiaceae</taxon>
        <taxon>Clostridium</taxon>
    </lineage>
</organism>
<evidence type="ECO:0000313" key="3">
    <source>
        <dbReference type="Proteomes" id="UP000580568"/>
    </source>
</evidence>
<dbReference type="AlphaFoldDB" id="A0A6V8SHR6"/>
<feature type="transmembrane region" description="Helical" evidence="1">
    <location>
        <begin position="198"/>
        <end position="216"/>
    </location>
</feature>
<feature type="transmembrane region" description="Helical" evidence="1">
    <location>
        <begin position="69"/>
        <end position="89"/>
    </location>
</feature>
<dbReference type="PANTHER" id="PTHR34821:SF2">
    <property type="entry name" value="INNER MEMBRANE PROTEIN YDCZ"/>
    <property type="match status" value="1"/>
</dbReference>
<keyword evidence="1" id="KW-1133">Transmembrane helix</keyword>
<reference evidence="2 3" key="1">
    <citation type="submission" date="2020-07" db="EMBL/GenBank/DDBJ databases">
        <title>A new beta-1,3-glucan-decomposing anaerobic bacterium isolated from anoxic soil subjected to biological soil disinfestation.</title>
        <authorList>
            <person name="Ueki A."/>
            <person name="Tonouchi A."/>
        </authorList>
    </citation>
    <scope>NUCLEOTIDE SEQUENCE [LARGE SCALE GENOMIC DNA]</scope>
    <source>
        <strain evidence="2 3">TW1</strain>
    </source>
</reference>
<dbReference type="GO" id="GO:0005886">
    <property type="term" value="C:plasma membrane"/>
    <property type="evidence" value="ECO:0007669"/>
    <property type="project" value="TreeGrafter"/>
</dbReference>
<feature type="transmembrane region" description="Helical" evidence="1">
    <location>
        <begin position="95"/>
        <end position="115"/>
    </location>
</feature>
<feature type="transmembrane region" description="Helical" evidence="1">
    <location>
        <begin position="127"/>
        <end position="146"/>
    </location>
</feature>